<organism evidence="1 2">
    <name type="scientific">Steinernema glaseri</name>
    <dbReference type="NCBI Taxonomy" id="37863"/>
    <lineage>
        <taxon>Eukaryota</taxon>
        <taxon>Metazoa</taxon>
        <taxon>Ecdysozoa</taxon>
        <taxon>Nematoda</taxon>
        <taxon>Chromadorea</taxon>
        <taxon>Rhabditida</taxon>
        <taxon>Tylenchina</taxon>
        <taxon>Panagrolaimomorpha</taxon>
        <taxon>Strongyloidoidea</taxon>
        <taxon>Steinernematidae</taxon>
        <taxon>Steinernema</taxon>
    </lineage>
</organism>
<name>A0A1I7ZF33_9BILA</name>
<protein>
    <submittedName>
        <fullName evidence="2">F-box domain-containing protein</fullName>
    </submittedName>
</protein>
<proteinExistence type="predicted"/>
<evidence type="ECO:0000313" key="1">
    <source>
        <dbReference type="Proteomes" id="UP000095287"/>
    </source>
</evidence>
<dbReference type="AlphaFoldDB" id="A0A1I7ZF33"/>
<dbReference type="Proteomes" id="UP000095287">
    <property type="component" value="Unplaced"/>
</dbReference>
<keyword evidence="1" id="KW-1185">Reference proteome</keyword>
<accession>A0A1I7ZF33</accession>
<dbReference type="WBParaSite" id="L893_g2554.t1">
    <property type="protein sequence ID" value="L893_g2554.t1"/>
    <property type="gene ID" value="L893_g2554"/>
</dbReference>
<reference evidence="2" key="1">
    <citation type="submission" date="2016-11" db="UniProtKB">
        <authorList>
            <consortium name="WormBaseParasite"/>
        </authorList>
    </citation>
    <scope>IDENTIFICATION</scope>
</reference>
<evidence type="ECO:0000313" key="2">
    <source>
        <dbReference type="WBParaSite" id="L893_g2554.t1"/>
    </source>
</evidence>
<sequence length="69" mass="7767">MDALHVDLVAQIIRLIHRDSKKHLSSAASSWQVIAEEYFVDFLVNSTDPTLNQASESSHKIVLHTSLHD</sequence>